<evidence type="ECO:0000313" key="4">
    <source>
        <dbReference type="Proteomes" id="UP000029641"/>
    </source>
</evidence>
<organism evidence="2 4">
    <name type="scientific">Jejuia pallidilutea</name>
    <dbReference type="NCBI Taxonomy" id="504487"/>
    <lineage>
        <taxon>Bacteria</taxon>
        <taxon>Pseudomonadati</taxon>
        <taxon>Bacteroidota</taxon>
        <taxon>Flavobacteriia</taxon>
        <taxon>Flavobacteriales</taxon>
        <taxon>Flavobacteriaceae</taxon>
        <taxon>Jejuia</taxon>
    </lineage>
</organism>
<dbReference type="EMBL" id="BBNY01000010">
    <property type="protein sequence ID" value="GAL89520.1"/>
    <property type="molecule type" value="Genomic_DNA"/>
</dbReference>
<dbReference type="EMBL" id="BBNR01000019">
    <property type="protein sequence ID" value="GAL68358.1"/>
    <property type="molecule type" value="Genomic_DNA"/>
</dbReference>
<dbReference type="InterPro" id="IPR025404">
    <property type="entry name" value="DUF4130"/>
</dbReference>
<gene>
    <name evidence="2" type="ORF">JCM19301_1965</name>
    <name evidence="3" type="ORF">JCM19538_1757</name>
</gene>
<dbReference type="OrthoDB" id="5290748at2"/>
<proteinExistence type="predicted"/>
<reference evidence="5" key="1">
    <citation type="journal article" date="2014" name="Genome Announc.">
        <title>Draft Genome Sequence of Marine Flavobacterium Jejuia pallidilutea Strain 11shimoA1 and Pigmentation Mutants.</title>
        <authorList>
            <person name="Takatani N."/>
            <person name="Nakanishi M."/>
            <person name="Meirelles P."/>
            <person name="Mino S."/>
            <person name="Suda W."/>
            <person name="Oshima K."/>
            <person name="Hattori M."/>
            <person name="Ohkuma M."/>
            <person name="Hosokawa M."/>
            <person name="Miyashita K."/>
            <person name="Thompson F.L."/>
            <person name="Niwa A."/>
            <person name="Sawabe T."/>
            <person name="Sawabe T."/>
        </authorList>
    </citation>
    <scope>NUCLEOTIDE SEQUENCE [LARGE SCALE GENOMIC DNA]</scope>
    <source>
        <strain evidence="5">JCM 19538</strain>
    </source>
</reference>
<protein>
    <recommendedName>
        <fullName evidence="1">DUF4130 domain-containing protein</fullName>
    </recommendedName>
</protein>
<dbReference type="NCBIfam" id="TIGR03915">
    <property type="entry name" value="SAM_7_link_chp"/>
    <property type="match status" value="1"/>
</dbReference>
<evidence type="ECO:0000313" key="2">
    <source>
        <dbReference type="EMBL" id="GAL68358.1"/>
    </source>
</evidence>
<evidence type="ECO:0000259" key="1">
    <source>
        <dbReference type="Pfam" id="PF13566"/>
    </source>
</evidence>
<dbReference type="STRING" id="504487.JCM19538_1757"/>
<dbReference type="AlphaFoldDB" id="A0A090VWK6"/>
<dbReference type="Pfam" id="PF13566">
    <property type="entry name" value="DUF4130"/>
    <property type="match status" value="1"/>
</dbReference>
<feature type="domain" description="DUF4130" evidence="1">
    <location>
        <begin position="87"/>
        <end position="249"/>
    </location>
</feature>
<evidence type="ECO:0000313" key="5">
    <source>
        <dbReference type="Proteomes" id="UP000030184"/>
    </source>
</evidence>
<dbReference type="Proteomes" id="UP000030184">
    <property type="component" value="Unassembled WGS sequence"/>
</dbReference>
<sequence length="252" mass="30100">MQATTLVYDGSFNGFLTTVFEIYEKRIALPIIKKETDFQKDFFSETDTIISSSDKAKRVFKGIKKLLKTKGCNTIYYAFLSEIIGVENTLYNVIKYAFTTQQNIISDYSNVEVLALSKIARKVSREKHRMEAFVRFQETKDGIYFANIEPDFNVLPLINHHFTKRYADQKWIIYDLKRKYGLFYNLKKTEIITLNFNVTTQKKDWFTLNENEYKTLWKEYFESTNIEERINTKLHIQHVPKRYWKYLSEKQP</sequence>
<evidence type="ECO:0000313" key="3">
    <source>
        <dbReference type="EMBL" id="GAL89520.1"/>
    </source>
</evidence>
<comment type="caution">
    <text evidence="2">The sequence shown here is derived from an EMBL/GenBank/DDBJ whole genome shotgun (WGS) entry which is preliminary data.</text>
</comment>
<dbReference type="InterPro" id="IPR023875">
    <property type="entry name" value="DNA_repair_put"/>
</dbReference>
<dbReference type="eggNOG" id="COG1573">
    <property type="taxonomic scope" value="Bacteria"/>
</dbReference>
<keyword evidence="5" id="KW-1185">Reference proteome</keyword>
<accession>A0A090VWK6</accession>
<dbReference type="RefSeq" id="WP_042245455.1">
    <property type="nucleotide sequence ID" value="NZ_BBNR01000019.1"/>
</dbReference>
<dbReference type="Proteomes" id="UP000029641">
    <property type="component" value="Unassembled WGS sequence"/>
</dbReference>
<name>A0A090VWK6_9FLAO</name>